<name>A0AAD7HSS5_9AGAR</name>
<evidence type="ECO:0000256" key="1">
    <source>
        <dbReference type="SAM" id="MobiDB-lite"/>
    </source>
</evidence>
<accession>A0AAD7HSS5</accession>
<proteinExistence type="predicted"/>
<dbReference type="AlphaFoldDB" id="A0AAD7HSS5"/>
<organism evidence="2 3">
    <name type="scientific">Mycena maculata</name>
    <dbReference type="NCBI Taxonomy" id="230809"/>
    <lineage>
        <taxon>Eukaryota</taxon>
        <taxon>Fungi</taxon>
        <taxon>Dikarya</taxon>
        <taxon>Basidiomycota</taxon>
        <taxon>Agaricomycotina</taxon>
        <taxon>Agaricomycetes</taxon>
        <taxon>Agaricomycetidae</taxon>
        <taxon>Agaricales</taxon>
        <taxon>Marasmiineae</taxon>
        <taxon>Mycenaceae</taxon>
        <taxon>Mycena</taxon>
    </lineage>
</organism>
<feature type="region of interest" description="Disordered" evidence="1">
    <location>
        <begin position="121"/>
        <end position="149"/>
    </location>
</feature>
<protein>
    <submittedName>
        <fullName evidence="2">Uncharacterized protein</fullName>
    </submittedName>
</protein>
<sequence length="149" mass="16414">MTAHPTSTHLNNPHIQSISVDAQLSSLQEFLHEAFTQLVISPNDAFSAAALKHFWSPHVQAEELDTTATTELSRAGFGKAIQGLREQLTDRVLTKETFVFAAPADPTNRTGALAAHPFHTHTEPEESWAARNAASRDPGNGFPYPRWKM</sequence>
<comment type="caution">
    <text evidence="2">The sequence shown here is derived from an EMBL/GenBank/DDBJ whole genome shotgun (WGS) entry which is preliminary data.</text>
</comment>
<keyword evidence="3" id="KW-1185">Reference proteome</keyword>
<gene>
    <name evidence="2" type="ORF">DFH07DRAFT_1000691</name>
</gene>
<reference evidence="2" key="1">
    <citation type="submission" date="2023-03" db="EMBL/GenBank/DDBJ databases">
        <title>Massive genome expansion in bonnet fungi (Mycena s.s.) driven by repeated elements and novel gene families across ecological guilds.</title>
        <authorList>
            <consortium name="Lawrence Berkeley National Laboratory"/>
            <person name="Harder C.B."/>
            <person name="Miyauchi S."/>
            <person name="Viragh M."/>
            <person name="Kuo A."/>
            <person name="Thoen E."/>
            <person name="Andreopoulos B."/>
            <person name="Lu D."/>
            <person name="Skrede I."/>
            <person name="Drula E."/>
            <person name="Henrissat B."/>
            <person name="Morin E."/>
            <person name="Kohler A."/>
            <person name="Barry K."/>
            <person name="LaButti K."/>
            <person name="Morin E."/>
            <person name="Salamov A."/>
            <person name="Lipzen A."/>
            <person name="Mereny Z."/>
            <person name="Hegedus B."/>
            <person name="Baldrian P."/>
            <person name="Stursova M."/>
            <person name="Weitz H."/>
            <person name="Taylor A."/>
            <person name="Grigoriev I.V."/>
            <person name="Nagy L.G."/>
            <person name="Martin F."/>
            <person name="Kauserud H."/>
        </authorList>
    </citation>
    <scope>NUCLEOTIDE SEQUENCE</scope>
    <source>
        <strain evidence="2">CBHHK188m</strain>
    </source>
</reference>
<dbReference type="Proteomes" id="UP001215280">
    <property type="component" value="Unassembled WGS sequence"/>
</dbReference>
<evidence type="ECO:0000313" key="3">
    <source>
        <dbReference type="Proteomes" id="UP001215280"/>
    </source>
</evidence>
<evidence type="ECO:0000313" key="2">
    <source>
        <dbReference type="EMBL" id="KAJ7726703.1"/>
    </source>
</evidence>
<dbReference type="EMBL" id="JARJLG010000217">
    <property type="protein sequence ID" value="KAJ7726703.1"/>
    <property type="molecule type" value="Genomic_DNA"/>
</dbReference>